<evidence type="ECO:0000259" key="7">
    <source>
        <dbReference type="Pfam" id="PF10566"/>
    </source>
</evidence>
<evidence type="ECO:0000259" key="9">
    <source>
        <dbReference type="Pfam" id="PF14509"/>
    </source>
</evidence>
<feature type="domain" description="Glycosyl-hydrolase 97 N-terminal" evidence="8">
    <location>
        <begin position="24"/>
        <end position="285"/>
    </location>
</feature>
<dbReference type="InterPro" id="IPR029486">
    <property type="entry name" value="GH97_N"/>
</dbReference>
<keyword evidence="5" id="KW-0326">Glycosidase</keyword>
<reference evidence="10 11" key="1">
    <citation type="submission" date="2024-01" db="EMBL/GenBank/DDBJ databases">
        <title>Pedobacter sp. nov., isolated from fresh soil.</title>
        <authorList>
            <person name="Le N.T.T."/>
        </authorList>
    </citation>
    <scope>NUCLEOTIDE SEQUENCE [LARGE SCALE GENOMIC DNA]</scope>
    <source>
        <strain evidence="10 11">KR3-3</strain>
    </source>
</reference>
<feature type="domain" description="Glycosyl-hydrolase 97 catalytic" evidence="7">
    <location>
        <begin position="303"/>
        <end position="456"/>
    </location>
</feature>
<keyword evidence="11" id="KW-1185">Reference proteome</keyword>
<keyword evidence="4" id="KW-0106">Calcium</keyword>
<name>A0ABU7I5Y6_9SPHI</name>
<evidence type="ECO:0000313" key="11">
    <source>
        <dbReference type="Proteomes" id="UP001336835"/>
    </source>
</evidence>
<dbReference type="EMBL" id="JAZDQT010000001">
    <property type="protein sequence ID" value="MEE1944893.1"/>
    <property type="molecule type" value="Genomic_DNA"/>
</dbReference>
<dbReference type="Proteomes" id="UP001336835">
    <property type="component" value="Unassembled WGS sequence"/>
</dbReference>
<dbReference type="InterPro" id="IPR029483">
    <property type="entry name" value="GH97_C"/>
</dbReference>
<evidence type="ECO:0000256" key="6">
    <source>
        <dbReference type="SAM" id="SignalP"/>
    </source>
</evidence>
<evidence type="ECO:0000256" key="5">
    <source>
        <dbReference type="ARBA" id="ARBA00023295"/>
    </source>
</evidence>
<dbReference type="Gene3D" id="2.70.98.10">
    <property type="match status" value="1"/>
</dbReference>
<dbReference type="Gene3D" id="2.60.40.1180">
    <property type="entry name" value="Golgi alpha-mannosidase II"/>
    <property type="match status" value="1"/>
</dbReference>
<dbReference type="Pfam" id="PF14508">
    <property type="entry name" value="GH97_N"/>
    <property type="match status" value="1"/>
</dbReference>
<feature type="signal peptide" evidence="6">
    <location>
        <begin position="1"/>
        <end position="19"/>
    </location>
</feature>
<dbReference type="InterPro" id="IPR019563">
    <property type="entry name" value="GH97_catalytic"/>
</dbReference>
<comment type="cofactor">
    <cofactor evidence="1">
        <name>Ca(2+)</name>
        <dbReference type="ChEBI" id="CHEBI:29108"/>
    </cofactor>
</comment>
<dbReference type="PANTHER" id="PTHR35803">
    <property type="entry name" value="GLUCAN 1,4-ALPHA-GLUCOSIDASE SUSB-RELATED"/>
    <property type="match status" value="1"/>
</dbReference>
<evidence type="ECO:0000313" key="10">
    <source>
        <dbReference type="EMBL" id="MEE1944893.1"/>
    </source>
</evidence>
<comment type="caution">
    <text evidence="10">The sequence shown here is derived from an EMBL/GenBank/DDBJ whole genome shotgun (WGS) entry which is preliminary data.</text>
</comment>
<dbReference type="PANTHER" id="PTHR35803:SF2">
    <property type="entry name" value="RETAINING ALPHA-GALACTOSIDASE"/>
    <property type="match status" value="1"/>
</dbReference>
<organism evidence="10 11">
    <name type="scientific">Pedobacter albus</name>
    <dbReference type="NCBI Taxonomy" id="3113905"/>
    <lineage>
        <taxon>Bacteria</taxon>
        <taxon>Pseudomonadati</taxon>
        <taxon>Bacteroidota</taxon>
        <taxon>Sphingobacteriia</taxon>
        <taxon>Sphingobacteriales</taxon>
        <taxon>Sphingobacteriaceae</taxon>
        <taxon>Pedobacter</taxon>
    </lineage>
</organism>
<dbReference type="InterPro" id="IPR017853">
    <property type="entry name" value="GH"/>
</dbReference>
<dbReference type="Pfam" id="PF14509">
    <property type="entry name" value="GH97_C"/>
    <property type="match status" value="1"/>
</dbReference>
<keyword evidence="6" id="KW-0732">Signal</keyword>
<dbReference type="Pfam" id="PF10566">
    <property type="entry name" value="Glyco_hydro_97"/>
    <property type="match status" value="1"/>
</dbReference>
<evidence type="ECO:0000259" key="8">
    <source>
        <dbReference type="Pfam" id="PF14508"/>
    </source>
</evidence>
<proteinExistence type="predicted"/>
<comment type="subunit">
    <text evidence="2">Monomer.</text>
</comment>
<gene>
    <name evidence="10" type="ORF">VRU48_07240</name>
</gene>
<dbReference type="Gene3D" id="3.20.20.70">
    <property type="entry name" value="Aldolase class I"/>
    <property type="match status" value="1"/>
</dbReference>
<dbReference type="RefSeq" id="WP_330107252.1">
    <property type="nucleotide sequence ID" value="NZ_JAZDQT010000001.1"/>
</dbReference>
<evidence type="ECO:0000256" key="3">
    <source>
        <dbReference type="ARBA" id="ARBA00022801"/>
    </source>
</evidence>
<dbReference type="InterPro" id="IPR013780">
    <property type="entry name" value="Glyco_hydro_b"/>
</dbReference>
<dbReference type="SUPFAM" id="SSF51445">
    <property type="entry name" value="(Trans)glycosidases"/>
    <property type="match status" value="1"/>
</dbReference>
<evidence type="ECO:0000256" key="1">
    <source>
        <dbReference type="ARBA" id="ARBA00001913"/>
    </source>
</evidence>
<feature type="chain" id="PRO_5046866781" evidence="6">
    <location>
        <begin position="20"/>
        <end position="653"/>
    </location>
</feature>
<keyword evidence="3 10" id="KW-0378">Hydrolase</keyword>
<feature type="domain" description="Glycosyl-hydrolase 97 C-terminal oligomerisation" evidence="9">
    <location>
        <begin position="555"/>
        <end position="649"/>
    </location>
</feature>
<accession>A0ABU7I5Y6</accession>
<evidence type="ECO:0000256" key="4">
    <source>
        <dbReference type="ARBA" id="ARBA00022837"/>
    </source>
</evidence>
<sequence>MKKSILFALMLFLIKPVFAKDYELSSPSGNNKIKISCDKRISFVVFNQGSPILTTEQIALALKDLGVLGQDPKVAREIRTKANTSINVEVPVKFKTITDEYNQLELVFKGNYSIIFRAYNNGVAYRFVTSLKNDKVFVNNENIAFQVNDAQNTIWPFEGSKHANLFLSHFEYSFKPQKYTAIDSAQVGLPTYFTAKNGAKIVFTESDLFDYPNLFIKKKENITGVFPHVILEQQKVGDRSIKILKEADYIAETNGTRAFPWRLWMINDNDAGLLTNTLVYQLATPSKIKDASWIKPGKVAWDWWNDNNIYGVDFKSGINTETYKYYIDFASKYGLEYIMLDEGWTKNTQDILHSNPNIDIPELVAYGKKKNVGVLLWVLWNPLNEKMDEVLDLYKNWGIKGIKVDFMTRAEQYMVNFYTRTAEACAKRNLMVDFHGAYKPTGLHRTYPNVISYEGVHGLENNKWEATVTPEHDALLPFTRMMAGPMDYTPGAMRNAIKANFNAVYSQPMSMGTRAHQTALYVLFESPLQMLADNPSNYQQDEKYTRYLAQFPSIWDDTKVLYADAGKAVVVARKLGNKWYLGGITNWNTFAQDFKLDFLGKGKFSIELLEDGINANKMAEDYKITQKQVDATSVLPVKMAQGGGFTAILSPSN</sequence>
<dbReference type="InterPro" id="IPR014718">
    <property type="entry name" value="GH-type_carb-bd"/>
</dbReference>
<dbReference type="InterPro" id="IPR013785">
    <property type="entry name" value="Aldolase_TIM"/>
</dbReference>
<dbReference type="InterPro" id="IPR052720">
    <property type="entry name" value="Glycosyl_hydrolase_97"/>
</dbReference>
<protein>
    <submittedName>
        <fullName evidence="10">Glycoside hydrolase family 97 catalytic domain-containing protein</fullName>
    </submittedName>
</protein>
<evidence type="ECO:0000256" key="2">
    <source>
        <dbReference type="ARBA" id="ARBA00011245"/>
    </source>
</evidence>
<dbReference type="GO" id="GO:0016787">
    <property type="term" value="F:hydrolase activity"/>
    <property type="evidence" value="ECO:0007669"/>
    <property type="project" value="UniProtKB-KW"/>
</dbReference>